<keyword evidence="11 19" id="KW-0028">Amino-acid biosynthesis</keyword>
<evidence type="ECO:0000313" key="23">
    <source>
        <dbReference type="Proteomes" id="UP000421425"/>
    </source>
</evidence>
<organism evidence="22 23">
    <name type="scientific">Campylobacter jejuni</name>
    <dbReference type="NCBI Taxonomy" id="197"/>
    <lineage>
        <taxon>Bacteria</taxon>
        <taxon>Pseudomonadati</taxon>
        <taxon>Campylobacterota</taxon>
        <taxon>Epsilonproteobacteria</taxon>
        <taxon>Campylobacterales</taxon>
        <taxon>Campylobacteraceae</taxon>
        <taxon>Campylobacter</taxon>
    </lineage>
</organism>
<keyword evidence="15 19" id="KW-0520">NAD</keyword>
<evidence type="ECO:0000313" key="22">
    <source>
        <dbReference type="EMBL" id="ECZ5737106.1"/>
    </source>
</evidence>
<feature type="domain" description="3-dehydroquinate synthase N-terminal" evidence="20">
    <location>
        <begin position="57"/>
        <end position="168"/>
    </location>
</feature>
<dbReference type="RefSeq" id="WP_070210228.1">
    <property type="nucleotide sequence ID" value="NZ_JBMJAU010000001.1"/>
</dbReference>
<keyword evidence="18 19" id="KW-0170">Cobalt</keyword>
<dbReference type="EC" id="4.2.3.4" evidence="8 19"/>
<evidence type="ECO:0000256" key="14">
    <source>
        <dbReference type="ARBA" id="ARBA00022833"/>
    </source>
</evidence>
<evidence type="ECO:0000256" key="11">
    <source>
        <dbReference type="ARBA" id="ARBA00022605"/>
    </source>
</evidence>
<evidence type="ECO:0000256" key="13">
    <source>
        <dbReference type="ARBA" id="ARBA00022741"/>
    </source>
</evidence>
<keyword evidence="12 19" id="KW-0479">Metal-binding</keyword>
<feature type="binding site" evidence="19">
    <location>
        <position position="173"/>
    </location>
    <ligand>
        <name>Zn(2+)</name>
        <dbReference type="ChEBI" id="CHEBI:29105"/>
    </ligand>
</feature>
<dbReference type="CDD" id="cd08195">
    <property type="entry name" value="DHQS"/>
    <property type="match status" value="1"/>
</dbReference>
<sequence>MQVEVKLKENAYKVYIDELEELEFDSKVFILSNPKISGLHLKTLLSKIKAKEIFIATVKDGEEYKNLSTMEEILNQMFNSKLDRKSVLISFGGGVISDMGGFAASIYQRGIDFINIPTTLLACVDAAVGGKTGVNNNFGKNLIGTFYQPKAVYCESSFLKTLSSRELAAGIAEFIKMAAMFDDSILDFIEKIDEKSFLNATCENEIFTQIIARSIELKSRVVEQDEKESGLRMLLNYGHTFAHVIENFTDYKLYLHGEAVAIGMVMANQLALNLGLLDKMQSQKIKDILLKFSLPISYKINNVDEFYEAFFMDKKSSNKKINFVLASPLGKGLIKGDISKEDIIATLREFQ</sequence>
<evidence type="ECO:0000256" key="4">
    <source>
        <dbReference type="ARBA" id="ARBA00003485"/>
    </source>
</evidence>
<dbReference type="NCBIfam" id="TIGR01357">
    <property type="entry name" value="aroB"/>
    <property type="match status" value="1"/>
</dbReference>
<evidence type="ECO:0000259" key="20">
    <source>
        <dbReference type="Pfam" id="PF01761"/>
    </source>
</evidence>
<feature type="binding site" evidence="19">
    <location>
        <position position="140"/>
    </location>
    <ligand>
        <name>NAD(+)</name>
        <dbReference type="ChEBI" id="CHEBI:57540"/>
    </ligand>
</feature>
<dbReference type="GO" id="GO:0009423">
    <property type="term" value="P:chorismate biosynthetic process"/>
    <property type="evidence" value="ECO:0007669"/>
    <property type="project" value="UniProtKB-UniRule"/>
</dbReference>
<comment type="cofactor">
    <cofactor evidence="3">
        <name>Zn(2+)</name>
        <dbReference type="ChEBI" id="CHEBI:29105"/>
    </cofactor>
</comment>
<feature type="domain" description="3-dehydroquinate synthase C-terminal" evidence="21">
    <location>
        <begin position="170"/>
        <end position="316"/>
    </location>
</feature>
<dbReference type="GO" id="GO:0005737">
    <property type="term" value="C:cytoplasm"/>
    <property type="evidence" value="ECO:0007669"/>
    <property type="project" value="UniProtKB-SubCell"/>
</dbReference>
<dbReference type="FunFam" id="3.40.50.1970:FF:000007">
    <property type="entry name" value="Pentafunctional AROM polypeptide"/>
    <property type="match status" value="1"/>
</dbReference>
<dbReference type="Proteomes" id="UP000421425">
    <property type="component" value="Unassembled WGS sequence"/>
</dbReference>
<dbReference type="GO" id="GO:0008652">
    <property type="term" value="P:amino acid biosynthetic process"/>
    <property type="evidence" value="ECO:0007669"/>
    <property type="project" value="UniProtKB-KW"/>
</dbReference>
<comment type="caution">
    <text evidence="22">The sequence shown here is derived from an EMBL/GenBank/DDBJ whole genome shotgun (WGS) entry which is preliminary data.</text>
</comment>
<feature type="binding site" evidence="19">
    <location>
        <position position="131"/>
    </location>
    <ligand>
        <name>NAD(+)</name>
        <dbReference type="ChEBI" id="CHEBI:57540"/>
    </ligand>
</feature>
<dbReference type="SUPFAM" id="SSF56796">
    <property type="entry name" value="Dehydroquinate synthase-like"/>
    <property type="match status" value="1"/>
</dbReference>
<evidence type="ECO:0000256" key="9">
    <source>
        <dbReference type="ARBA" id="ARBA00017684"/>
    </source>
</evidence>
<dbReference type="PIRSF" id="PIRSF001455">
    <property type="entry name" value="DHQ_synth"/>
    <property type="match status" value="1"/>
</dbReference>
<evidence type="ECO:0000256" key="17">
    <source>
        <dbReference type="ARBA" id="ARBA00023239"/>
    </source>
</evidence>
<evidence type="ECO:0000256" key="18">
    <source>
        <dbReference type="ARBA" id="ARBA00023285"/>
    </source>
</evidence>
<keyword evidence="14 19" id="KW-0862">Zinc</keyword>
<dbReference type="GO" id="GO:0000166">
    <property type="term" value="F:nucleotide binding"/>
    <property type="evidence" value="ECO:0007669"/>
    <property type="project" value="UniProtKB-KW"/>
</dbReference>
<accession>A0A1S2U125</accession>
<evidence type="ECO:0000256" key="7">
    <source>
        <dbReference type="ARBA" id="ARBA00005412"/>
    </source>
</evidence>
<evidence type="ECO:0000256" key="6">
    <source>
        <dbReference type="ARBA" id="ARBA00004661"/>
    </source>
</evidence>
<evidence type="ECO:0000256" key="12">
    <source>
        <dbReference type="ARBA" id="ARBA00022723"/>
    </source>
</evidence>
<dbReference type="Pfam" id="PF01761">
    <property type="entry name" value="DHQ_synthase"/>
    <property type="match status" value="1"/>
</dbReference>
<dbReference type="Gene3D" id="3.40.50.1970">
    <property type="match status" value="1"/>
</dbReference>
<dbReference type="InterPro" id="IPR050071">
    <property type="entry name" value="Dehydroquinate_synthase"/>
</dbReference>
<evidence type="ECO:0000256" key="8">
    <source>
        <dbReference type="ARBA" id="ARBA00013031"/>
    </source>
</evidence>
<comment type="cofactor">
    <cofactor evidence="19">
        <name>Co(2+)</name>
        <dbReference type="ChEBI" id="CHEBI:48828"/>
    </cofactor>
    <cofactor evidence="19">
        <name>Zn(2+)</name>
        <dbReference type="ChEBI" id="CHEBI:29105"/>
    </cofactor>
    <text evidence="19">Binds 1 divalent metal cation per subunit. Can use either Co(2+) or Zn(2+).</text>
</comment>
<dbReference type="GO" id="GO:0003856">
    <property type="term" value="F:3-dehydroquinate synthase activity"/>
    <property type="evidence" value="ECO:0007669"/>
    <property type="project" value="UniProtKB-UniRule"/>
</dbReference>
<dbReference type="Pfam" id="PF24621">
    <property type="entry name" value="DHQS_C"/>
    <property type="match status" value="1"/>
</dbReference>
<comment type="catalytic activity">
    <reaction evidence="1 19">
        <text>7-phospho-2-dehydro-3-deoxy-D-arabino-heptonate = 3-dehydroquinate + phosphate</text>
        <dbReference type="Rhea" id="RHEA:21968"/>
        <dbReference type="ChEBI" id="CHEBI:32364"/>
        <dbReference type="ChEBI" id="CHEBI:43474"/>
        <dbReference type="ChEBI" id="CHEBI:58394"/>
        <dbReference type="EC" id="4.2.3.4"/>
    </reaction>
</comment>
<feature type="binding site" evidence="19">
    <location>
        <position position="239"/>
    </location>
    <ligand>
        <name>Zn(2+)</name>
        <dbReference type="ChEBI" id="CHEBI:29105"/>
    </ligand>
</feature>
<evidence type="ECO:0000259" key="21">
    <source>
        <dbReference type="Pfam" id="PF24621"/>
    </source>
</evidence>
<dbReference type="InterPro" id="IPR056179">
    <property type="entry name" value="DHQS_C"/>
</dbReference>
<evidence type="ECO:0000256" key="19">
    <source>
        <dbReference type="HAMAP-Rule" id="MF_00110"/>
    </source>
</evidence>
<dbReference type="UniPathway" id="UPA00053">
    <property type="reaction ID" value="UER00085"/>
</dbReference>
<gene>
    <name evidence="19" type="primary">aroB</name>
    <name evidence="22" type="ORF">F8Y55_00295</name>
</gene>
<dbReference type="InterPro" id="IPR030963">
    <property type="entry name" value="DHQ_synth_fam"/>
</dbReference>
<feature type="binding site" evidence="19">
    <location>
        <begin position="158"/>
        <end position="161"/>
    </location>
    <ligand>
        <name>NAD(+)</name>
        <dbReference type="ChEBI" id="CHEBI:57540"/>
    </ligand>
</feature>
<comment type="similarity">
    <text evidence="7 19">Belongs to the sugar phosphate cyclases superfamily. Dehydroquinate synthase family.</text>
</comment>
<feature type="binding site" evidence="19">
    <location>
        <begin position="118"/>
        <end position="119"/>
    </location>
    <ligand>
        <name>NAD(+)</name>
        <dbReference type="ChEBI" id="CHEBI:57540"/>
    </ligand>
</feature>
<dbReference type="HAMAP" id="MF_00110">
    <property type="entry name" value="DHQ_synthase"/>
    <property type="match status" value="1"/>
</dbReference>
<name>A0A1S2U125_CAMJU</name>
<keyword evidence="10 19" id="KW-0963">Cytoplasm</keyword>
<evidence type="ECO:0000256" key="3">
    <source>
        <dbReference type="ARBA" id="ARBA00001947"/>
    </source>
</evidence>
<evidence type="ECO:0000256" key="5">
    <source>
        <dbReference type="ARBA" id="ARBA00004496"/>
    </source>
</evidence>
<dbReference type="AlphaFoldDB" id="A0A1S2U125"/>
<comment type="cofactor">
    <cofactor evidence="2 19">
        <name>NAD(+)</name>
        <dbReference type="ChEBI" id="CHEBI:57540"/>
    </cofactor>
</comment>
<keyword evidence="17 19" id="KW-0456">Lyase</keyword>
<comment type="subcellular location">
    <subcellularLocation>
        <location evidence="5 19">Cytoplasm</location>
    </subcellularLocation>
</comment>
<evidence type="ECO:0000256" key="1">
    <source>
        <dbReference type="ARBA" id="ARBA00001393"/>
    </source>
</evidence>
<evidence type="ECO:0000256" key="10">
    <source>
        <dbReference type="ARBA" id="ARBA00022490"/>
    </source>
</evidence>
<dbReference type="GO" id="GO:0046872">
    <property type="term" value="F:metal ion binding"/>
    <property type="evidence" value="ECO:0007669"/>
    <property type="project" value="UniProtKB-KW"/>
</dbReference>
<keyword evidence="16 19" id="KW-0057">Aromatic amino acid biosynthesis</keyword>
<feature type="binding site" evidence="19">
    <location>
        <begin position="94"/>
        <end position="98"/>
    </location>
    <ligand>
        <name>NAD(+)</name>
        <dbReference type="ChEBI" id="CHEBI:57540"/>
    </ligand>
</feature>
<dbReference type="GO" id="GO:0009073">
    <property type="term" value="P:aromatic amino acid family biosynthetic process"/>
    <property type="evidence" value="ECO:0007669"/>
    <property type="project" value="UniProtKB-KW"/>
</dbReference>
<proteinExistence type="inferred from homology"/>
<keyword evidence="13 19" id="KW-0547">Nucleotide-binding</keyword>
<comment type="function">
    <text evidence="4 19">Catalyzes the conversion of 3-deoxy-D-arabino-heptulosonate 7-phosphate (DAHP) to dehydroquinate (DHQ).</text>
</comment>
<dbReference type="Gene3D" id="1.20.1090.10">
    <property type="entry name" value="Dehydroquinate synthase-like - alpha domain"/>
    <property type="match status" value="1"/>
</dbReference>
<evidence type="ECO:0000256" key="15">
    <source>
        <dbReference type="ARBA" id="ARBA00023027"/>
    </source>
</evidence>
<evidence type="ECO:0000256" key="16">
    <source>
        <dbReference type="ARBA" id="ARBA00023141"/>
    </source>
</evidence>
<evidence type="ECO:0000256" key="2">
    <source>
        <dbReference type="ARBA" id="ARBA00001911"/>
    </source>
</evidence>
<dbReference type="InterPro" id="IPR016037">
    <property type="entry name" value="DHQ_synth_AroB"/>
</dbReference>
<feature type="binding site" evidence="19">
    <location>
        <position position="256"/>
    </location>
    <ligand>
        <name>Zn(2+)</name>
        <dbReference type="ChEBI" id="CHEBI:29105"/>
    </ligand>
</feature>
<reference evidence="22 23" key="1">
    <citation type="submission" date="2019-10" db="EMBL/GenBank/DDBJ databases">
        <authorList>
            <consortium name="PulseNet: The National Subtyping Network for Foodborne Disease Surveillance"/>
            <person name="Tarr C.L."/>
            <person name="Trees E."/>
            <person name="Katz L.S."/>
            <person name="Carleton-Romer H.A."/>
            <person name="Stroika S."/>
            <person name="Kucerova Z."/>
            <person name="Roache K.F."/>
            <person name="Sabol A.L."/>
            <person name="Besser J."/>
            <person name="Gerner-Smidt P."/>
        </authorList>
    </citation>
    <scope>NUCLEOTIDE SEQUENCE [LARGE SCALE GENOMIC DNA]</scope>
    <source>
        <strain evidence="22 23">PNUSAC012091</strain>
    </source>
</reference>
<feature type="binding site" evidence="19">
    <location>
        <begin position="60"/>
        <end position="65"/>
    </location>
    <ligand>
        <name>NAD(+)</name>
        <dbReference type="ChEBI" id="CHEBI:57540"/>
    </ligand>
</feature>
<dbReference type="PANTHER" id="PTHR43622">
    <property type="entry name" value="3-DEHYDROQUINATE SYNTHASE"/>
    <property type="match status" value="1"/>
</dbReference>
<dbReference type="EMBL" id="AALHBX010000001">
    <property type="protein sequence ID" value="ECZ5737106.1"/>
    <property type="molecule type" value="Genomic_DNA"/>
</dbReference>
<dbReference type="InterPro" id="IPR030960">
    <property type="entry name" value="DHQS/DOIS_N"/>
</dbReference>
<comment type="pathway">
    <text evidence="6 19">Metabolic intermediate biosynthesis; chorismate biosynthesis; chorismate from D-erythrose 4-phosphate and phosphoenolpyruvate: step 2/7.</text>
</comment>
<protein>
    <recommendedName>
        <fullName evidence="9 19">3-dehydroquinate synthase</fullName>
        <shortName evidence="19">DHQS</shortName>
        <ecNumber evidence="8 19">4.2.3.4</ecNumber>
    </recommendedName>
</protein>
<dbReference type="PANTHER" id="PTHR43622:SF7">
    <property type="entry name" value="3-DEHYDROQUINATE SYNTHASE, CHLOROPLASTIC"/>
    <property type="match status" value="1"/>
</dbReference>